<organism evidence="1 2">
    <name type="scientific">Nonomuraea mesophila</name>
    <dbReference type="NCBI Taxonomy" id="2530382"/>
    <lineage>
        <taxon>Bacteria</taxon>
        <taxon>Bacillati</taxon>
        <taxon>Actinomycetota</taxon>
        <taxon>Actinomycetes</taxon>
        <taxon>Streptosporangiales</taxon>
        <taxon>Streptosporangiaceae</taxon>
        <taxon>Nonomuraea</taxon>
    </lineage>
</organism>
<dbReference type="AlphaFoldDB" id="A0A4R5FRY6"/>
<comment type="caution">
    <text evidence="1">The sequence shown here is derived from an EMBL/GenBank/DDBJ whole genome shotgun (WGS) entry which is preliminary data.</text>
</comment>
<evidence type="ECO:0008006" key="3">
    <source>
        <dbReference type="Google" id="ProtNLM"/>
    </source>
</evidence>
<accession>A0A4R5FRY6</accession>
<gene>
    <name evidence="1" type="ORF">E1295_12650</name>
</gene>
<reference evidence="1 2" key="1">
    <citation type="submission" date="2019-03" db="EMBL/GenBank/DDBJ databases">
        <title>Draft genome sequences of novel Actinobacteria.</title>
        <authorList>
            <person name="Sahin N."/>
            <person name="Ay H."/>
            <person name="Saygin H."/>
        </authorList>
    </citation>
    <scope>NUCLEOTIDE SEQUENCE [LARGE SCALE GENOMIC DNA]</scope>
    <source>
        <strain evidence="1 2">6K102</strain>
    </source>
</reference>
<dbReference type="RefSeq" id="WP_132630448.1">
    <property type="nucleotide sequence ID" value="NZ_SMLD01000025.1"/>
</dbReference>
<evidence type="ECO:0000313" key="2">
    <source>
        <dbReference type="Proteomes" id="UP000295136"/>
    </source>
</evidence>
<dbReference type="Proteomes" id="UP000295136">
    <property type="component" value="Unassembled WGS sequence"/>
</dbReference>
<evidence type="ECO:0000313" key="1">
    <source>
        <dbReference type="EMBL" id="TDE55945.1"/>
    </source>
</evidence>
<sequence>MLAPAAGLAALLSADVANADIEGRAHSLIGTWHVDIVFPGPNPAEKGLFLFTNTGLVICTNTRIRDLGLGKWTAHGSFRFDFTFRHHMFMPDGTWVGTLDIAHSGTVTQKTFSSSGTGTVYDTSGNQTETIESRTTAVRY</sequence>
<protein>
    <recommendedName>
        <fullName evidence="3">Lipocalin-like domain-containing protein</fullName>
    </recommendedName>
</protein>
<keyword evidence="2" id="KW-1185">Reference proteome</keyword>
<name>A0A4R5FRY6_9ACTN</name>
<dbReference type="EMBL" id="SMLD01000025">
    <property type="protein sequence ID" value="TDE55945.1"/>
    <property type="molecule type" value="Genomic_DNA"/>
</dbReference>
<proteinExistence type="predicted"/>